<dbReference type="GeneID" id="67146818"/>
<keyword evidence="2" id="KW-0496">Mitochondrion</keyword>
<accession>A0A7U0FMV4</accession>
<dbReference type="InterPro" id="IPR027434">
    <property type="entry name" value="Homing_endonucl"/>
</dbReference>
<sequence length="444" mass="50858">MDAVMIGTAFLAVGLWRVLAYHLNTKCLINPLRLRFNTKRIGFKQTYRLYSTKTRTSNLPLNNEKNYLDPWFVTGFSDAEGCFMISIRENPASKLGWSVVVCFQISLHVKDRAILNSIEAFFGGIGLNKQGKNKWTFVVFSLNDLQKIIEHFDNYPLITQKHGDYLLFREAVLLILRKEHLTLAGLEKIVAIKASMNLGLSKKLEQAFPNIIPKTRPLICTTEIPNPFWVAGFTSGEGCFFFNIGKDTKSKLGYRVRVGFQLTQHVRDRQMLTLLEKYFGCGKYYLSKDHRHGDYLVSDVSALANYIIPFFSQYKIVGIKEKDYLCWSKTIHLIIAKKHLTPEGLDQIRKIRENMNTKRVLVDSDSATLEVGKNIIPNVDTTKRGRVKPIVVQEVKSGKTFNFNSVREAYLGLQDKVPMTTINRYLDTGKPVRGYIFFNLNKKS</sequence>
<organism evidence="2">
    <name type="scientific">Cochliobolus miyabeanus</name>
    <name type="common">Brown spot disease fungus</name>
    <name type="synonym">Bipolaris oryzae</name>
    <dbReference type="NCBI Taxonomy" id="101162"/>
    <lineage>
        <taxon>Eukaryota</taxon>
        <taxon>Fungi</taxon>
        <taxon>Dikarya</taxon>
        <taxon>Ascomycota</taxon>
        <taxon>Pezizomycotina</taxon>
        <taxon>Dothideomycetes</taxon>
        <taxon>Pleosporomycetidae</taxon>
        <taxon>Pleosporales</taxon>
        <taxon>Pleosporineae</taxon>
        <taxon>Pleosporaceae</taxon>
        <taxon>Bipolaris</taxon>
    </lineage>
</organism>
<reference evidence="2" key="1">
    <citation type="journal article" date="2019" name="Mitochondrial DNA Part B Resour">
        <title>The complete mitochondrial genome of Cochliobolus miyabeanus (Dothideomycetes, Pleosporaceae) causing brown spot disease of rice.</title>
        <authorList>
            <person name="Deng G."/>
            <person name="Zou Q."/>
            <person name="Chen Y."/>
            <person name="Wang L."/>
            <person name="Huang G."/>
            <person name="Cui Y."/>
            <person name="Ding M."/>
            <person name="Wang Y."/>
        </authorList>
    </citation>
    <scope>NUCLEOTIDE SEQUENCE</scope>
</reference>
<keyword evidence="2" id="KW-0378">Hydrolase</keyword>
<dbReference type="InterPro" id="IPR051289">
    <property type="entry name" value="LAGLIDADG_Endonuclease"/>
</dbReference>
<evidence type="ECO:0000313" key="2">
    <source>
        <dbReference type="EMBL" id="QQV68609.1"/>
    </source>
</evidence>
<proteinExistence type="predicted"/>
<dbReference type="PANTHER" id="PTHR36181:SF4">
    <property type="entry name" value="LAGLIDADG ENDONUCLEASE"/>
    <property type="match status" value="1"/>
</dbReference>
<dbReference type="SUPFAM" id="SSF55608">
    <property type="entry name" value="Homing endonucleases"/>
    <property type="match status" value="2"/>
</dbReference>
<geneLocation type="mitochondrion" evidence="2"/>
<dbReference type="Pfam" id="PF00961">
    <property type="entry name" value="LAGLIDADG_1"/>
    <property type="match status" value="2"/>
</dbReference>
<keyword evidence="2" id="KW-0255">Endonuclease</keyword>
<evidence type="ECO:0000259" key="1">
    <source>
        <dbReference type="Pfam" id="PF00961"/>
    </source>
</evidence>
<gene>
    <name evidence="2" type="primary">ORF444</name>
</gene>
<dbReference type="AlphaFoldDB" id="A0A7U0FMV4"/>
<dbReference type="PANTHER" id="PTHR36181">
    <property type="entry name" value="INTRON-ENCODED ENDONUCLEASE AI3-RELATED"/>
    <property type="match status" value="1"/>
</dbReference>
<dbReference type="InterPro" id="IPR004860">
    <property type="entry name" value="LAGLIDADG_dom"/>
</dbReference>
<dbReference type="EMBL" id="MN148434">
    <property type="protein sequence ID" value="QQV68609.1"/>
    <property type="molecule type" value="Genomic_DNA"/>
</dbReference>
<dbReference type="GO" id="GO:0004519">
    <property type="term" value="F:endonuclease activity"/>
    <property type="evidence" value="ECO:0007669"/>
    <property type="project" value="UniProtKB-KW"/>
</dbReference>
<dbReference type="GO" id="GO:0005739">
    <property type="term" value="C:mitochondrion"/>
    <property type="evidence" value="ECO:0007669"/>
    <property type="project" value="UniProtKB-ARBA"/>
</dbReference>
<dbReference type="FunFam" id="3.10.28.10:FF:000010">
    <property type="entry name" value="LAGLIDADG homing endonuclease I-LtrII"/>
    <property type="match status" value="1"/>
</dbReference>
<name>A0A7U0FMV4_COCMI</name>
<protein>
    <submittedName>
        <fullName evidence="2">LAGLIDADG endonuclease</fullName>
    </submittedName>
</protein>
<dbReference type="RefSeq" id="YP_010148169.1">
    <property type="nucleotide sequence ID" value="NC_057095.1"/>
</dbReference>
<keyword evidence="2" id="KW-0540">Nuclease</keyword>
<dbReference type="Gene3D" id="3.10.28.10">
    <property type="entry name" value="Homing endonucleases"/>
    <property type="match status" value="2"/>
</dbReference>
<feature type="domain" description="Homing endonuclease LAGLIDADG" evidence="1">
    <location>
        <begin position="231"/>
        <end position="330"/>
    </location>
</feature>
<feature type="domain" description="Homing endonuclease LAGLIDADG" evidence="1">
    <location>
        <begin position="74"/>
        <end position="172"/>
    </location>
</feature>